<dbReference type="RefSeq" id="WP_005220025.1">
    <property type="nucleotide sequence ID" value="NZ_KI392037.1"/>
</dbReference>
<keyword evidence="2" id="KW-1185">Reference proteome</keyword>
<dbReference type="Proteomes" id="UP000005085">
    <property type="component" value="Unassembled WGS sequence"/>
</dbReference>
<accession>C3XJ70</accession>
<proteinExistence type="predicted"/>
<protein>
    <submittedName>
        <fullName evidence="1">Uncharacterized protein</fullName>
    </submittedName>
</protein>
<reference evidence="1 2" key="1">
    <citation type="journal article" date="2014" name="Genome Announc.">
        <title>Draft genome sequences of six enterohepatic helicobacter species isolated from humans and one from rhesus macaques.</title>
        <authorList>
            <person name="Shen Z."/>
            <person name="Sheh A."/>
            <person name="Young S.K."/>
            <person name="Abouelliel A."/>
            <person name="Ward D.V."/>
            <person name="Earl A.M."/>
            <person name="Fox J.G."/>
        </authorList>
    </citation>
    <scope>NUCLEOTIDE SEQUENCE [LARGE SCALE GENOMIC DNA]</scope>
    <source>
        <strain evidence="1 2">ATCC 43879</strain>
    </source>
</reference>
<dbReference type="AlphaFoldDB" id="C3XJ70"/>
<comment type="caution">
    <text evidence="1">The sequence shown here is derived from an EMBL/GenBank/DDBJ whole genome shotgun (WGS) entry which is preliminary data.</text>
</comment>
<evidence type="ECO:0000313" key="2">
    <source>
        <dbReference type="Proteomes" id="UP000005085"/>
    </source>
</evidence>
<organism evidence="1 2">
    <name type="scientific">Helicobacter bilis ATCC 43879</name>
    <dbReference type="NCBI Taxonomy" id="613026"/>
    <lineage>
        <taxon>Bacteria</taxon>
        <taxon>Pseudomonadati</taxon>
        <taxon>Campylobacterota</taxon>
        <taxon>Epsilonproteobacteria</taxon>
        <taxon>Campylobacterales</taxon>
        <taxon>Helicobacteraceae</taxon>
        <taxon>Helicobacter</taxon>
    </lineage>
</organism>
<gene>
    <name evidence="1" type="ORF">HRAG_02116</name>
</gene>
<sequence>MNDDFIVNEKQKQEFPTKEQIEAKRKEFRAMAIKPKEKINKRTPLTQFLLLIKSDIIDAIKSGSSNQQIVKSIESVYSVKMSVGTFVNFCKSNNIKTKTRNKVETKAKETQGEINGE</sequence>
<evidence type="ECO:0000313" key="1">
    <source>
        <dbReference type="EMBL" id="EEO25059.1"/>
    </source>
</evidence>
<name>C3XJ70_9HELI</name>
<dbReference type="HOGENOM" id="CLU_2081557_0_0_7"/>
<dbReference type="EMBL" id="ACDN02000029">
    <property type="protein sequence ID" value="EEO25059.1"/>
    <property type="molecule type" value="Genomic_DNA"/>
</dbReference>